<comment type="domain">
    <text evidence="7">The N-terminal zinc finger binds to poly(A) RNA.</text>
</comment>
<proteinExistence type="inferred from homology"/>
<dbReference type="VEuPathDB" id="FungiDB:GVI51_L09867"/>
<comment type="caution">
    <text evidence="7">Lacks conserved residue(s) required for the propagation of feature annotation.</text>
</comment>
<dbReference type="GO" id="GO:0005524">
    <property type="term" value="F:ATP binding"/>
    <property type="evidence" value="ECO:0007669"/>
    <property type="project" value="UniProtKB-UniRule"/>
</dbReference>
<comment type="similarity">
    <text evidence="7">Belongs to the protein kinase superfamily. PAN3 family.</text>
</comment>
<dbReference type="InterPro" id="IPR030844">
    <property type="entry name" value="PAN3"/>
</dbReference>
<evidence type="ECO:0000313" key="12">
    <source>
        <dbReference type="EMBL" id="KTB13256.1"/>
    </source>
</evidence>
<feature type="region of interest" description="Knob domain" evidence="7">
    <location>
        <begin position="625"/>
        <end position="717"/>
    </location>
</feature>
<dbReference type="Pfam" id="PF18101">
    <property type="entry name" value="Pan3_CK"/>
    <property type="match status" value="1"/>
</dbReference>
<dbReference type="PANTHER" id="PTHR12272:SF11">
    <property type="entry name" value="PAN2-PAN3 DEADENYLATION COMPLEX SUBUNIT PAN3"/>
    <property type="match status" value="1"/>
</dbReference>
<dbReference type="Gene3D" id="1.20.5.5160">
    <property type="match status" value="1"/>
</dbReference>
<dbReference type="GO" id="GO:0031251">
    <property type="term" value="C:PAN complex"/>
    <property type="evidence" value="ECO:0007669"/>
    <property type="project" value="UniProtKB-UniRule"/>
</dbReference>
<dbReference type="GO" id="GO:0006281">
    <property type="term" value="P:DNA repair"/>
    <property type="evidence" value="ECO:0007669"/>
    <property type="project" value="EnsemblFungi"/>
</dbReference>
<gene>
    <name evidence="7" type="primary">PAN3</name>
    <name evidence="11" type="ORF">AO440_005236</name>
    <name evidence="12" type="ORF">AO440_005769</name>
</gene>
<dbReference type="HAMAP" id="MF_03181">
    <property type="entry name" value="PAN3"/>
    <property type="match status" value="1"/>
</dbReference>
<comment type="domain">
    <text evidence="7">Contains a pseudokinase domain. The protein kinase domain is predicted to be catalytically inactive because some of the residues important for catalytic activity are substituted and it lacks the equivalent of the binding site for a peptide substrate. However, it has retained an ATP-binding site and ATP-binding is required for mRNA degradation, stimulating the activity of the PAN2 nuclease in vitro. The nucleotide-binding site is juxtaposed to the RNase active site of PAN2 in the complex and may actually bind nucleosides of a poly(A) RNA rather than ATP, feeding the poly(A)-tail to the active site of the deadenylase and thus increasing the efficiency with which this distributive enzyme degrades oligo(A) RNAs.</text>
</comment>
<comment type="caution">
    <text evidence="12">The sequence shown here is derived from an EMBL/GenBank/DDBJ whole genome shotgun (WGS) entry which is preliminary data.</text>
</comment>
<feature type="binding site" evidence="7">
    <location>
        <begin position="482"/>
        <end position="483"/>
    </location>
    <ligand>
        <name>ATP</name>
        <dbReference type="ChEBI" id="CHEBI:30616"/>
    </ligand>
</feature>
<keyword evidence="8" id="KW-0862">Zinc</keyword>
<dbReference type="GO" id="GO:0000932">
    <property type="term" value="C:P-body"/>
    <property type="evidence" value="ECO:0007669"/>
    <property type="project" value="TreeGrafter"/>
</dbReference>
<evidence type="ECO:0000256" key="3">
    <source>
        <dbReference type="ARBA" id="ARBA00022664"/>
    </source>
</evidence>
<feature type="zinc finger region" description="C3H1-type" evidence="8">
    <location>
        <begin position="8"/>
        <end position="37"/>
    </location>
</feature>
<dbReference type="GO" id="GO:0006397">
    <property type="term" value="P:mRNA processing"/>
    <property type="evidence" value="ECO:0007669"/>
    <property type="project" value="UniProtKB-KW"/>
</dbReference>
<evidence type="ECO:0000256" key="4">
    <source>
        <dbReference type="ARBA" id="ARBA00022741"/>
    </source>
</evidence>
<keyword evidence="2 7" id="KW-0963">Cytoplasm</keyword>
<comment type="subunit">
    <text evidence="7">Homodimer. Forms a heterotrimer with a catalytic subunit PAN2 to form the poly(A)-nuclease (PAN) deadenylation complex. Interacts (via PAM-2 motif) with poly(A)-binding protein PAB1 (via PABC domain), conferring substrate specificity of the enzyme complex.</text>
</comment>
<feature type="domain" description="C3H1-type" evidence="10">
    <location>
        <begin position="8"/>
        <end position="37"/>
    </location>
</feature>
<evidence type="ECO:0000256" key="6">
    <source>
        <dbReference type="ARBA" id="ARBA00023054"/>
    </source>
</evidence>
<dbReference type="EMBL" id="LLZZ01000013">
    <property type="protein sequence ID" value="KTB13256.1"/>
    <property type="molecule type" value="Genomic_DNA"/>
</dbReference>
<dbReference type="Gene3D" id="1.10.510.10">
    <property type="entry name" value="Transferase(Phosphotransferase) domain 1"/>
    <property type="match status" value="1"/>
</dbReference>
<dbReference type="GO" id="GO:0000289">
    <property type="term" value="P:nuclear-transcribed mRNA poly(A) tail shortening"/>
    <property type="evidence" value="ECO:0007669"/>
    <property type="project" value="UniProtKB-UniRule"/>
</dbReference>
<dbReference type="Gene3D" id="6.10.250.3160">
    <property type="match status" value="1"/>
</dbReference>
<dbReference type="EMBL" id="LLZZ01000154">
    <property type="protein sequence ID" value="KTA98031.1"/>
    <property type="molecule type" value="Genomic_DNA"/>
</dbReference>
<evidence type="ECO:0000259" key="10">
    <source>
        <dbReference type="PROSITE" id="PS50103"/>
    </source>
</evidence>
<sequence length="717" mass="79820">MDKINPDWARDVPCRNVIIYGFCKKKTEGCPFKHDDDDIATPTSTPKVADTVPAPSGVIQQPSKISVSSLPSLNSQPSSTVPTSAPNATAHTGSKSQVPKFNAKASASFTPMSKAADGTQETQAPYLESPVAGSPGPILKAGTPVSFMQPNIYSTTPVPSPASMAMPNVVMPPNDMGSPDLGLQQQSHMVNLDGSIQQNYQERPNVLMRDSSMPLTMGTSGSRPMLDQQIHSISGLSNTSGSQPPGLLQSMNGASMDMGLPMNLRYPTIYPPTHSILQYHLYAPDPPPQLEIALKENERTPRMLFIPNDLREELVKRNLASLQLFPSGGNLPHIVKDYFGLVPLDFHQRSSVKDRYKKHKNSLYKVFSNVDGRIYLLRRIHDVNISDPTIISKTFQKWSKIDSSNVVALKDLFLTTAFGDSSLGIVYDYYPNATSLYEAHFVNYPTVEVTEDLLWSYAVQILNGLREIHNTNGVNIGDLDCDKIILTGKGRIKISAGAEYDIMNMCCPEDNEDDDNEEKLRKRNFVDLGEILFKLASKMCNCHGKDVANLAQVSEKLKNLIKSLAFEQLHDYVNVATIIEKYIGLDVVFKVMEAQQTYSEYAENVLSRELENGRLFRLICKLNFIFGRVENRLDINWSEPGDKFVIVLFYDYVFHQIDPNTGKPVTDLTHVLRCLNKLDAGVEENILLVTPDELNTAVVSYKKVKELVDKTFRAMTL</sequence>
<keyword evidence="4 7" id="KW-0547">Nucleotide-binding</keyword>
<comment type="function">
    <text evidence="7">Regulatory subunit of the poly(A)-nuclease (PAN) deadenylation complex, one of two cytoplasmic mRNA deadenylases involved in mRNA turnover. PAN specifically shortens poly(A) tails of RNA and the activity is stimulated by poly(A)-binding protein PAB1. PAN deadenylation is followed by rapid degradation of the shortened mRNA tails by the CCR4-NOT complex. Deadenylated mRNAs are then degraded by two alternative mechanisms, namely exosome-mediated 3'-5' exonucleolytic degradation, or deadenlyation-dependent mRNA decaping and subsequent 5'-3' exonucleolytic degradation by XRN1. May also be involved in post-transcriptional maturation of mRNA poly(A) tails. PAN3 acts as a positive regulator for PAN activity, recruiting the catalytic subunit PAN2 to mRNA via its interaction with RNA and with PAB1.</text>
</comment>
<evidence type="ECO:0000256" key="2">
    <source>
        <dbReference type="ARBA" id="ARBA00022490"/>
    </source>
</evidence>
<keyword evidence="3 7" id="KW-0507">mRNA processing</keyword>
<dbReference type="Gene3D" id="1.10.287.3700">
    <property type="match status" value="1"/>
</dbReference>
<reference evidence="12 13" key="1">
    <citation type="submission" date="2015-10" db="EMBL/GenBank/DDBJ databases">
        <title>Draft genomes sequences of Candida glabrata isolates 1A, 1B, 2A, 2B, 3A and 3B.</title>
        <authorList>
            <person name="Haavelsrud O.E."/>
            <person name="Gaustad P."/>
        </authorList>
    </citation>
    <scope>NUCLEOTIDE SEQUENCE [LARGE SCALE GENOMIC DNA]</scope>
    <source>
        <strain evidence="12">910700640</strain>
    </source>
</reference>
<dbReference type="SUPFAM" id="SSF56112">
    <property type="entry name" value="Protein kinase-like (PK-like)"/>
    <property type="match status" value="1"/>
</dbReference>
<evidence type="ECO:0000256" key="1">
    <source>
        <dbReference type="ARBA" id="ARBA00004496"/>
    </source>
</evidence>
<evidence type="ECO:0000256" key="8">
    <source>
        <dbReference type="PROSITE-ProRule" id="PRU00723"/>
    </source>
</evidence>
<comment type="subcellular location">
    <subcellularLocation>
        <location evidence="1 7">Cytoplasm</location>
    </subcellularLocation>
</comment>
<accession>A0A0W0EMY7</accession>
<evidence type="ECO:0000256" key="5">
    <source>
        <dbReference type="ARBA" id="ARBA00022840"/>
    </source>
</evidence>
<keyword evidence="8" id="KW-0479">Metal-binding</keyword>
<name>A0A0W0EMY7_CANGB</name>
<feature type="binding site" evidence="7">
    <location>
        <position position="378"/>
    </location>
    <ligand>
        <name>ATP</name>
        <dbReference type="ChEBI" id="CHEBI:30616"/>
    </ligand>
</feature>
<dbReference type="InterPro" id="IPR041332">
    <property type="entry name" value="Pan3_CK"/>
</dbReference>
<dbReference type="PANTHER" id="PTHR12272">
    <property type="entry name" value="DEADENYLATION COMPLEX SUBUNIT PAN3"/>
    <property type="match status" value="1"/>
</dbReference>
<dbReference type="PROSITE" id="PS50103">
    <property type="entry name" value="ZF_C3H1"/>
    <property type="match status" value="1"/>
</dbReference>
<evidence type="ECO:0000313" key="11">
    <source>
        <dbReference type="EMBL" id="KTA98031.1"/>
    </source>
</evidence>
<protein>
    <recommendedName>
        <fullName evidence="7">PAN2-PAN3 deadenylation complex subunit PAN3</fullName>
    </recommendedName>
    <alternativeName>
        <fullName evidence="7">PAB1P-dependent poly(A)-specific ribonuclease</fullName>
    </alternativeName>
    <alternativeName>
        <fullName evidence="7">Poly(A)-nuclease deadenylation complex subunit 3</fullName>
        <shortName evidence="7">PAN deadenylation complex subunit 3</shortName>
    </alternativeName>
</protein>
<feature type="binding site" evidence="7">
    <location>
        <begin position="428"/>
        <end position="435"/>
    </location>
    <ligand>
        <name>ATP</name>
        <dbReference type="ChEBI" id="CHEBI:30616"/>
    </ligand>
</feature>
<keyword evidence="6 7" id="KW-0175">Coiled coil</keyword>
<organism evidence="12 13">
    <name type="scientific">Candida glabrata</name>
    <name type="common">Yeast</name>
    <name type="synonym">Torulopsis glabrata</name>
    <dbReference type="NCBI Taxonomy" id="5478"/>
    <lineage>
        <taxon>Eukaryota</taxon>
        <taxon>Fungi</taxon>
        <taxon>Dikarya</taxon>
        <taxon>Ascomycota</taxon>
        <taxon>Saccharomycotina</taxon>
        <taxon>Saccharomycetes</taxon>
        <taxon>Saccharomycetales</taxon>
        <taxon>Saccharomycetaceae</taxon>
        <taxon>Nakaseomyces</taxon>
    </lineage>
</organism>
<keyword evidence="8" id="KW-0863">Zinc-finger</keyword>
<dbReference type="InterPro" id="IPR000571">
    <property type="entry name" value="Znf_CCCH"/>
</dbReference>
<dbReference type="OrthoDB" id="204958at2759"/>
<feature type="compositionally biased region" description="Low complexity" evidence="9">
    <location>
        <begin position="62"/>
        <end position="79"/>
    </location>
</feature>
<evidence type="ECO:0000256" key="9">
    <source>
        <dbReference type="SAM" id="MobiDB-lite"/>
    </source>
</evidence>
<keyword evidence="5 7" id="KW-0067">ATP-binding</keyword>
<feature type="coiled-coil region" evidence="7">
    <location>
        <begin position="586"/>
        <end position="624"/>
    </location>
</feature>
<dbReference type="GO" id="GO:0006301">
    <property type="term" value="P:DNA damage tolerance"/>
    <property type="evidence" value="ECO:0007669"/>
    <property type="project" value="EnsemblFungi"/>
</dbReference>
<comment type="domain">
    <text evidence="7">The pseudokinase domain, the coiled-coil (CC), and C-terminal knob domain (CK) form a structural unit (PKC) that forms an extensive high-affinity interaction surface for PAN2.</text>
</comment>
<dbReference type="VEuPathDB" id="FungiDB:CAGL0L09889g"/>
<dbReference type="InterPro" id="IPR011009">
    <property type="entry name" value="Kinase-like_dom_sf"/>
</dbReference>
<evidence type="ECO:0000313" key="13">
    <source>
        <dbReference type="Proteomes" id="UP000054886"/>
    </source>
</evidence>
<feature type="region of interest" description="Disordered" evidence="9">
    <location>
        <begin position="37"/>
        <end position="100"/>
    </location>
</feature>
<dbReference type="GO" id="GO:0008143">
    <property type="term" value="F:poly(A) binding"/>
    <property type="evidence" value="ECO:0007669"/>
    <property type="project" value="EnsemblFungi"/>
</dbReference>
<dbReference type="Pfam" id="PF25586">
    <property type="entry name" value="zf-CCCH_PAN3"/>
    <property type="match status" value="1"/>
</dbReference>
<dbReference type="AlphaFoldDB" id="A0A0W0EMY7"/>
<dbReference type="VEuPathDB" id="FungiDB:B1J91_L09889g"/>
<feature type="compositionally biased region" description="Polar residues" evidence="9">
    <location>
        <begin position="80"/>
        <end position="100"/>
    </location>
</feature>
<evidence type="ECO:0000256" key="7">
    <source>
        <dbReference type="HAMAP-Rule" id="MF_03181"/>
    </source>
</evidence>
<dbReference type="VEuPathDB" id="FungiDB:GWK60_L13893"/>
<dbReference type="Proteomes" id="UP000054886">
    <property type="component" value="Unassembled WGS sequence"/>
</dbReference>
<dbReference type="GO" id="GO:0008270">
    <property type="term" value="F:zinc ion binding"/>
    <property type="evidence" value="ECO:0007669"/>
    <property type="project" value="UniProtKB-KW"/>
</dbReference>